<evidence type="ECO:0000256" key="5">
    <source>
        <dbReference type="ARBA" id="ARBA00022723"/>
    </source>
</evidence>
<dbReference type="GO" id="GO:0005506">
    <property type="term" value="F:iron ion binding"/>
    <property type="evidence" value="ECO:0007669"/>
    <property type="project" value="InterPro"/>
</dbReference>
<keyword evidence="11" id="KW-1133">Transmembrane helix</keyword>
<keyword evidence="6 10" id="KW-0560">Oxidoreductase</keyword>
<evidence type="ECO:0000256" key="9">
    <source>
        <dbReference type="PIRSR" id="PIRSR602401-1"/>
    </source>
</evidence>
<evidence type="ECO:0000256" key="4">
    <source>
        <dbReference type="ARBA" id="ARBA00022617"/>
    </source>
</evidence>
<dbReference type="GeneID" id="64663828"/>
<dbReference type="EMBL" id="JABBWK010000028">
    <property type="protein sequence ID" value="KAG1900214.1"/>
    <property type="molecule type" value="Genomic_DNA"/>
</dbReference>
<organism evidence="12 13">
    <name type="scientific">Suillus fuscotomentosus</name>
    <dbReference type="NCBI Taxonomy" id="1912939"/>
    <lineage>
        <taxon>Eukaryota</taxon>
        <taxon>Fungi</taxon>
        <taxon>Dikarya</taxon>
        <taxon>Basidiomycota</taxon>
        <taxon>Agaricomycotina</taxon>
        <taxon>Agaricomycetes</taxon>
        <taxon>Agaricomycetidae</taxon>
        <taxon>Boletales</taxon>
        <taxon>Suillineae</taxon>
        <taxon>Suillaceae</taxon>
        <taxon>Suillus</taxon>
    </lineage>
</organism>
<name>A0AAD4E858_9AGAM</name>
<evidence type="ECO:0000313" key="13">
    <source>
        <dbReference type="Proteomes" id="UP001195769"/>
    </source>
</evidence>
<keyword evidence="8 10" id="KW-0503">Monooxygenase</keyword>
<keyword evidence="5 9" id="KW-0479">Metal-binding</keyword>
<gene>
    <name evidence="12" type="ORF">F5891DRAFT_1227896</name>
</gene>
<dbReference type="RefSeq" id="XP_041225790.1">
    <property type="nucleotide sequence ID" value="XM_041369530.1"/>
</dbReference>
<dbReference type="AlphaFoldDB" id="A0AAD4E858"/>
<evidence type="ECO:0000256" key="8">
    <source>
        <dbReference type="ARBA" id="ARBA00023033"/>
    </source>
</evidence>
<evidence type="ECO:0000313" key="12">
    <source>
        <dbReference type="EMBL" id="KAG1900214.1"/>
    </source>
</evidence>
<dbReference type="InterPro" id="IPR050364">
    <property type="entry name" value="Cytochrome_P450_fung"/>
</dbReference>
<dbReference type="InterPro" id="IPR017972">
    <property type="entry name" value="Cyt_P450_CS"/>
</dbReference>
<dbReference type="InterPro" id="IPR002401">
    <property type="entry name" value="Cyt_P450_E_grp-I"/>
</dbReference>
<protein>
    <submittedName>
        <fullName evidence="12">Cytochrome P450</fullName>
    </submittedName>
</protein>
<comment type="similarity">
    <text evidence="3 10">Belongs to the cytochrome P450 family.</text>
</comment>
<evidence type="ECO:0000256" key="3">
    <source>
        <dbReference type="ARBA" id="ARBA00010617"/>
    </source>
</evidence>
<dbReference type="Pfam" id="PF00067">
    <property type="entry name" value="p450"/>
    <property type="match status" value="1"/>
</dbReference>
<reference evidence="12" key="1">
    <citation type="journal article" date="2020" name="New Phytol.">
        <title>Comparative genomics reveals dynamic genome evolution in host specialist ectomycorrhizal fungi.</title>
        <authorList>
            <person name="Lofgren L.A."/>
            <person name="Nguyen N.H."/>
            <person name="Vilgalys R."/>
            <person name="Ruytinx J."/>
            <person name="Liao H.L."/>
            <person name="Branco S."/>
            <person name="Kuo A."/>
            <person name="LaButti K."/>
            <person name="Lipzen A."/>
            <person name="Andreopoulos W."/>
            <person name="Pangilinan J."/>
            <person name="Riley R."/>
            <person name="Hundley H."/>
            <person name="Na H."/>
            <person name="Barry K."/>
            <person name="Grigoriev I.V."/>
            <person name="Stajich J.E."/>
            <person name="Kennedy P.G."/>
        </authorList>
    </citation>
    <scope>NUCLEOTIDE SEQUENCE</scope>
    <source>
        <strain evidence="12">FC203</strain>
    </source>
</reference>
<sequence>MAYQTQSTSIKMLHACPAQHHIIWILNALTKSANCAAGIIAVVVALVVLYKKFSLARKGIPLPPGPPARWFWNNALPAVNIAYALTNFVREYGPVVSFRQGSQVIIVIGGVEAVVDIMEKEGGSLVDRPRSVAASEMLSHEMRITLARSGERFRRLRKAVHPHLQPKAAQEYQDMQRKNAMNFILDVLNDPTNHQKHAKRYAASVILQVTYGKSTPTANADLEVVRIHKVVEHFHATILPGAYLVDRVPLLRHLPGYGKQLDEWHHEELELFRHQLRRVKSEVDRNEAGPSFTKTLLENTEEHKLSIDEMSYLAGSLFGAGSDTTAVGITATVMAAACHPLAQAKVHEELDTVIGSDRAPTFNDLSSLPQLHAFLLETLRWRPIVRIGFPHRATKDILWRGYCIPKGATVYGCHWTLSRDPTVFPDPETFNPQRWLDSEGRLNDDHTKFITFGFGRRVCPGLHLANQSLYITLALLLWSFRIVQRPDAPINTHAFNDAVISHAAPFEIDVIPRVEVAKLRAMMTDGCFD</sequence>
<dbReference type="PRINTS" id="PR00385">
    <property type="entry name" value="P450"/>
</dbReference>
<evidence type="ECO:0000256" key="2">
    <source>
        <dbReference type="ARBA" id="ARBA00005179"/>
    </source>
</evidence>
<feature type="transmembrane region" description="Helical" evidence="11">
    <location>
        <begin position="22"/>
        <end position="50"/>
    </location>
</feature>
<dbReference type="GO" id="GO:0016705">
    <property type="term" value="F:oxidoreductase activity, acting on paired donors, with incorporation or reduction of molecular oxygen"/>
    <property type="evidence" value="ECO:0007669"/>
    <property type="project" value="InterPro"/>
</dbReference>
<comment type="pathway">
    <text evidence="2">Secondary metabolite biosynthesis.</text>
</comment>
<dbReference type="GO" id="GO:0004497">
    <property type="term" value="F:monooxygenase activity"/>
    <property type="evidence" value="ECO:0007669"/>
    <property type="project" value="UniProtKB-KW"/>
</dbReference>
<dbReference type="InterPro" id="IPR001128">
    <property type="entry name" value="Cyt_P450"/>
</dbReference>
<dbReference type="SUPFAM" id="SSF48264">
    <property type="entry name" value="Cytochrome P450"/>
    <property type="match status" value="1"/>
</dbReference>
<evidence type="ECO:0000256" key="6">
    <source>
        <dbReference type="ARBA" id="ARBA00023002"/>
    </source>
</evidence>
<keyword evidence="7 9" id="KW-0408">Iron</keyword>
<accession>A0AAD4E858</accession>
<dbReference type="PANTHER" id="PTHR46300">
    <property type="entry name" value="P450, PUTATIVE (EUROFUNG)-RELATED-RELATED"/>
    <property type="match status" value="1"/>
</dbReference>
<dbReference type="PRINTS" id="PR00463">
    <property type="entry name" value="EP450I"/>
</dbReference>
<evidence type="ECO:0000256" key="1">
    <source>
        <dbReference type="ARBA" id="ARBA00001971"/>
    </source>
</evidence>
<keyword evidence="4 9" id="KW-0349">Heme</keyword>
<evidence type="ECO:0000256" key="7">
    <source>
        <dbReference type="ARBA" id="ARBA00023004"/>
    </source>
</evidence>
<keyword evidence="13" id="KW-1185">Reference proteome</keyword>
<dbReference type="PANTHER" id="PTHR46300:SF1">
    <property type="entry name" value="P450, PUTATIVE (EUROFUNG)-RELATED"/>
    <property type="match status" value="1"/>
</dbReference>
<evidence type="ECO:0000256" key="10">
    <source>
        <dbReference type="RuleBase" id="RU000461"/>
    </source>
</evidence>
<dbReference type="GO" id="GO:0020037">
    <property type="term" value="F:heme binding"/>
    <property type="evidence" value="ECO:0007669"/>
    <property type="project" value="InterPro"/>
</dbReference>
<dbReference type="InterPro" id="IPR036396">
    <property type="entry name" value="Cyt_P450_sf"/>
</dbReference>
<comment type="cofactor">
    <cofactor evidence="1 9">
        <name>heme</name>
        <dbReference type="ChEBI" id="CHEBI:30413"/>
    </cofactor>
</comment>
<feature type="binding site" description="axial binding residue" evidence="9">
    <location>
        <position position="459"/>
    </location>
    <ligand>
        <name>heme</name>
        <dbReference type="ChEBI" id="CHEBI:30413"/>
    </ligand>
    <ligandPart>
        <name>Fe</name>
        <dbReference type="ChEBI" id="CHEBI:18248"/>
    </ligandPart>
</feature>
<comment type="caution">
    <text evidence="12">The sequence shown here is derived from an EMBL/GenBank/DDBJ whole genome shotgun (WGS) entry which is preliminary data.</text>
</comment>
<dbReference type="PROSITE" id="PS00086">
    <property type="entry name" value="CYTOCHROME_P450"/>
    <property type="match status" value="1"/>
</dbReference>
<dbReference type="CDD" id="cd11065">
    <property type="entry name" value="CYP64-like"/>
    <property type="match status" value="1"/>
</dbReference>
<proteinExistence type="inferred from homology"/>
<keyword evidence="11" id="KW-0472">Membrane</keyword>
<evidence type="ECO:0000256" key="11">
    <source>
        <dbReference type="SAM" id="Phobius"/>
    </source>
</evidence>
<dbReference type="Proteomes" id="UP001195769">
    <property type="component" value="Unassembled WGS sequence"/>
</dbReference>
<keyword evidence="11" id="KW-0812">Transmembrane</keyword>
<dbReference type="Gene3D" id="1.10.630.10">
    <property type="entry name" value="Cytochrome P450"/>
    <property type="match status" value="1"/>
</dbReference>